<dbReference type="GeneID" id="87106202"/>
<sequence>MRIDKFLKMNGIIKRRVVAKQAIEKGYVFRNKIRAKPSSEVEPGDLVSVRFFNRVLVVRVKEGFESEIVEETRVESPRS</sequence>
<dbReference type="GO" id="GO:0003723">
    <property type="term" value="F:RNA binding"/>
    <property type="evidence" value="ECO:0007669"/>
    <property type="project" value="UniProtKB-KW"/>
</dbReference>
<accession>I2F2C4</accession>
<keyword evidence="3" id="KW-0346">Stress response</keyword>
<dbReference type="HOGENOM" id="CLU_101003_4_1_0"/>
<dbReference type="SUPFAM" id="SSF55174">
    <property type="entry name" value="Alpha-L RNA-binding motif"/>
    <property type="match status" value="1"/>
</dbReference>
<evidence type="ECO:0000256" key="1">
    <source>
        <dbReference type="PROSITE-ProRule" id="PRU00182"/>
    </source>
</evidence>
<dbReference type="STRING" id="660470.Theba_0348"/>
<dbReference type="InterPro" id="IPR036986">
    <property type="entry name" value="S4_RNA-bd_sf"/>
</dbReference>
<keyword evidence="4" id="KW-1185">Reference proteome</keyword>
<dbReference type="SMART" id="SM00363">
    <property type="entry name" value="S4"/>
    <property type="match status" value="1"/>
</dbReference>
<evidence type="ECO:0000313" key="4">
    <source>
        <dbReference type="Proteomes" id="UP000002881"/>
    </source>
</evidence>
<dbReference type="KEGG" id="mpg:Theba_0348"/>
<gene>
    <name evidence="3" type="ORF">Theba_0348</name>
</gene>
<dbReference type="eggNOG" id="COG1188">
    <property type="taxonomic scope" value="Bacteria"/>
</dbReference>
<dbReference type="AlphaFoldDB" id="I2F2C4"/>
<evidence type="ECO:0000313" key="3">
    <source>
        <dbReference type="EMBL" id="AFK06077.1"/>
    </source>
</evidence>
<dbReference type="InterPro" id="IPR002942">
    <property type="entry name" value="S4_RNA-bd"/>
</dbReference>
<evidence type="ECO:0000259" key="2">
    <source>
        <dbReference type="SMART" id="SM00363"/>
    </source>
</evidence>
<proteinExistence type="predicted"/>
<protein>
    <submittedName>
        <fullName evidence="3">Ribosome-associated heat shock protein implicated in recycling of 50S subunit</fullName>
    </submittedName>
</protein>
<feature type="domain" description="RNA-binding S4" evidence="2">
    <location>
        <begin position="1"/>
        <end position="63"/>
    </location>
</feature>
<name>I2F2C4_9BACT</name>
<dbReference type="EMBL" id="CP003532">
    <property type="protein sequence ID" value="AFK06077.1"/>
    <property type="molecule type" value="Genomic_DNA"/>
</dbReference>
<dbReference type="CDD" id="cd00165">
    <property type="entry name" value="S4"/>
    <property type="match status" value="1"/>
</dbReference>
<dbReference type="Gene3D" id="3.10.290.10">
    <property type="entry name" value="RNA-binding S4 domain"/>
    <property type="match status" value="1"/>
</dbReference>
<organism evidence="3 4">
    <name type="scientific">Mesotoga prima MesG1.Ag.4.2</name>
    <dbReference type="NCBI Taxonomy" id="660470"/>
    <lineage>
        <taxon>Bacteria</taxon>
        <taxon>Thermotogati</taxon>
        <taxon>Thermotogota</taxon>
        <taxon>Thermotogae</taxon>
        <taxon>Kosmotogales</taxon>
        <taxon>Kosmotogaceae</taxon>
        <taxon>Mesotoga</taxon>
    </lineage>
</organism>
<dbReference type="Proteomes" id="UP000002881">
    <property type="component" value="Chromosome"/>
</dbReference>
<dbReference type="Pfam" id="PF01479">
    <property type="entry name" value="S4"/>
    <property type="match status" value="1"/>
</dbReference>
<keyword evidence="1" id="KW-0694">RNA-binding</keyword>
<reference evidence="3 4" key="1">
    <citation type="journal article" date="2012" name="Genome Biol. Evol.">
        <title>Genome Sequence of the Mesophilic Thermotogales Bacterium Mesotoga prima MesG1.Ag.4.2 Reveals the Largest Thermotogales Genome To Date.</title>
        <authorList>
            <person name="Zhaxybayeva O."/>
            <person name="Swithers K.S."/>
            <person name="Foght J."/>
            <person name="Green A.G."/>
            <person name="Bruce D."/>
            <person name="Detter C."/>
            <person name="Han S."/>
            <person name="Teshima H."/>
            <person name="Han J."/>
            <person name="Woyke T."/>
            <person name="Pitluck S."/>
            <person name="Nolan M."/>
            <person name="Ivanova N."/>
            <person name="Pati A."/>
            <person name="Land M.L."/>
            <person name="Dlutek M."/>
            <person name="Doolittle W.F."/>
            <person name="Noll K.M."/>
            <person name="Nesbo C.L."/>
        </authorList>
    </citation>
    <scope>NUCLEOTIDE SEQUENCE [LARGE SCALE GENOMIC DNA]</scope>
    <source>
        <strain evidence="4">mesG1.Ag.4.2</strain>
    </source>
</reference>
<dbReference type="PROSITE" id="PS50889">
    <property type="entry name" value="S4"/>
    <property type="match status" value="1"/>
</dbReference>
<dbReference type="RefSeq" id="WP_006491924.1">
    <property type="nucleotide sequence ID" value="NC_017934.1"/>
</dbReference>